<dbReference type="PANTHER" id="PTHR43537">
    <property type="entry name" value="TRANSCRIPTIONAL REGULATOR, GNTR FAMILY"/>
    <property type="match status" value="1"/>
</dbReference>
<dbReference type="Gene3D" id="1.20.120.530">
    <property type="entry name" value="GntR ligand-binding domain-like"/>
    <property type="match status" value="1"/>
</dbReference>
<evidence type="ECO:0000256" key="1">
    <source>
        <dbReference type="ARBA" id="ARBA00023015"/>
    </source>
</evidence>
<dbReference type="SMART" id="SM00345">
    <property type="entry name" value="HTH_GNTR"/>
    <property type="match status" value="1"/>
</dbReference>
<dbReference type="EMBL" id="JBHSGI010000002">
    <property type="protein sequence ID" value="MFC4666954.1"/>
    <property type="molecule type" value="Genomic_DNA"/>
</dbReference>
<feature type="domain" description="HTH gntR-type" evidence="4">
    <location>
        <begin position="8"/>
        <end position="75"/>
    </location>
</feature>
<dbReference type="Gene3D" id="1.10.10.10">
    <property type="entry name" value="Winged helix-like DNA-binding domain superfamily/Winged helix DNA-binding domain"/>
    <property type="match status" value="1"/>
</dbReference>
<dbReference type="InterPro" id="IPR036390">
    <property type="entry name" value="WH_DNA-bd_sf"/>
</dbReference>
<keyword evidence="6" id="KW-1185">Reference proteome</keyword>
<evidence type="ECO:0000259" key="4">
    <source>
        <dbReference type="PROSITE" id="PS50949"/>
    </source>
</evidence>
<evidence type="ECO:0000256" key="2">
    <source>
        <dbReference type="ARBA" id="ARBA00023125"/>
    </source>
</evidence>
<dbReference type="Pfam" id="PF00392">
    <property type="entry name" value="GntR"/>
    <property type="match status" value="1"/>
</dbReference>
<dbReference type="SUPFAM" id="SSF46785">
    <property type="entry name" value="Winged helix' DNA-binding domain"/>
    <property type="match status" value="1"/>
</dbReference>
<dbReference type="InterPro" id="IPR008920">
    <property type="entry name" value="TF_FadR/GntR_C"/>
</dbReference>
<evidence type="ECO:0000313" key="6">
    <source>
        <dbReference type="Proteomes" id="UP001595973"/>
    </source>
</evidence>
<keyword evidence="2" id="KW-0238">DNA-binding</keyword>
<reference evidence="6" key="1">
    <citation type="journal article" date="2019" name="Int. J. Syst. Evol. Microbiol.">
        <title>The Global Catalogue of Microorganisms (GCM) 10K type strain sequencing project: providing services to taxonomists for standard genome sequencing and annotation.</title>
        <authorList>
            <consortium name="The Broad Institute Genomics Platform"/>
            <consortium name="The Broad Institute Genome Sequencing Center for Infectious Disease"/>
            <person name="Wu L."/>
            <person name="Ma J."/>
        </authorList>
    </citation>
    <scope>NUCLEOTIDE SEQUENCE [LARGE SCALE GENOMIC DNA]</scope>
    <source>
        <strain evidence="6">CGMCC 4.7283</strain>
    </source>
</reference>
<accession>A0ABV9KAP0</accession>
<dbReference type="InterPro" id="IPR000524">
    <property type="entry name" value="Tscrpt_reg_HTH_GntR"/>
</dbReference>
<dbReference type="PROSITE" id="PS50949">
    <property type="entry name" value="HTH_GNTR"/>
    <property type="match status" value="1"/>
</dbReference>
<gene>
    <name evidence="5" type="ORF">ACFO5X_00180</name>
</gene>
<dbReference type="SUPFAM" id="SSF48008">
    <property type="entry name" value="GntR ligand-binding domain-like"/>
    <property type="match status" value="1"/>
</dbReference>
<keyword evidence="3" id="KW-0804">Transcription</keyword>
<evidence type="ECO:0000313" key="5">
    <source>
        <dbReference type="EMBL" id="MFC4666954.1"/>
    </source>
</evidence>
<dbReference type="Proteomes" id="UP001595973">
    <property type="component" value="Unassembled WGS sequence"/>
</dbReference>
<protein>
    <submittedName>
        <fullName evidence="5">GntR family transcriptional regulator</fullName>
    </submittedName>
</protein>
<sequence length="228" mass="25457">MTEEAIHKSRTERTCAILRDAIIRSEYRPGQKLRIDSLGKTLDASIGAVREALSRLTAEGLVIAEPQKGFVVAPISRRDLIDLTEVRIDVECRCLTETIANGTLDWEADLLSVQHKLRALGAKYEPAGTEVARQWHLVHAAFHDQLTNACGNLWWLKIRQQLYVQSERYRRLSGPLDRVGRDIAAEHDAIADAALARDAEAASAAMREHLSRTTRIILESAIPFTDAI</sequence>
<dbReference type="Pfam" id="PF07729">
    <property type="entry name" value="FCD"/>
    <property type="match status" value="1"/>
</dbReference>
<dbReference type="InterPro" id="IPR011711">
    <property type="entry name" value="GntR_C"/>
</dbReference>
<organism evidence="5 6">
    <name type="scientific">Seohaeicola nanhaiensis</name>
    <dbReference type="NCBI Taxonomy" id="1387282"/>
    <lineage>
        <taxon>Bacteria</taxon>
        <taxon>Pseudomonadati</taxon>
        <taxon>Pseudomonadota</taxon>
        <taxon>Alphaproteobacteria</taxon>
        <taxon>Rhodobacterales</taxon>
        <taxon>Roseobacteraceae</taxon>
        <taxon>Seohaeicola</taxon>
    </lineage>
</organism>
<keyword evidence="1" id="KW-0805">Transcription regulation</keyword>
<dbReference type="InterPro" id="IPR036388">
    <property type="entry name" value="WH-like_DNA-bd_sf"/>
</dbReference>
<dbReference type="PANTHER" id="PTHR43537:SF20">
    <property type="entry name" value="HTH-TYPE TRANSCRIPTIONAL REPRESSOR GLAR"/>
    <property type="match status" value="1"/>
</dbReference>
<name>A0ABV9KAP0_9RHOB</name>
<proteinExistence type="predicted"/>
<evidence type="ECO:0000256" key="3">
    <source>
        <dbReference type="ARBA" id="ARBA00023163"/>
    </source>
</evidence>
<comment type="caution">
    <text evidence="5">The sequence shown here is derived from an EMBL/GenBank/DDBJ whole genome shotgun (WGS) entry which is preliminary data.</text>
</comment>
<dbReference type="SMART" id="SM00895">
    <property type="entry name" value="FCD"/>
    <property type="match status" value="1"/>
</dbReference>
<dbReference type="RefSeq" id="WP_380714768.1">
    <property type="nucleotide sequence ID" value="NZ_JBHSGI010000002.1"/>
</dbReference>